<feature type="domain" description="M protein trans-acting positive regulator (MGA) HTH" evidence="4">
    <location>
        <begin position="7"/>
        <end position="54"/>
    </location>
</feature>
<dbReference type="InterPro" id="IPR050661">
    <property type="entry name" value="BglG_antiterminators"/>
</dbReference>
<proteinExistence type="predicted"/>
<name>A0AAW8RN25_ENTAV</name>
<dbReference type="PANTHER" id="PTHR30185">
    <property type="entry name" value="CRYPTIC BETA-GLUCOSIDE BGL OPERON ANTITERMINATOR"/>
    <property type="match status" value="1"/>
</dbReference>
<sequence>MQTFLTKTSVKKVVLLDHLLEKNDWCTIKELKSLLKVTNKSVLHYIEELSGLFEIYDGRIYLLNDENKRFYVKKEEDFPIYAIYLHFYKASYNYQLIDFMYRQPEKSLKDFAEKQFTSVSTVFRYAKLLGPYFERYHIDFQPYKLYLQAEEQRIRCFYYYFYWHSTRENIGSWPFATKLNKIESYIESFEENYRISLEPLQKRIFSYWLAITLERSKIVNISIHTSVKAVIELDPYFERLRHWHSETDMVLNNDELFFLYQIIYSFGIIDGNKCYENSYATAHQKANTDSYRAVENLAAALRQEFNFELAVMDQELLFNFIAFHERSLFFYGNTDLFFNRSYQNEVLAEKPRNYHIINTFHKTLNQMADKQVSAILDNWEQLFLNYYFVLDYYGLFLSSFKPLKILIQDDLHHTHRLWLMNKINVQFGHTYTLAFYDYKTKASEVDLVVSNYYFNTGDTPLVLMKNIPTERNWRQLGKIIYDIANRVEGKAN</sequence>
<gene>
    <name evidence="5" type="ORF">P7D43_02575</name>
</gene>
<protein>
    <submittedName>
        <fullName evidence="5">Helix-turn-helix domain-containing protein</fullName>
    </submittedName>
</protein>
<comment type="caution">
    <text evidence="5">The sequence shown here is derived from an EMBL/GenBank/DDBJ whole genome shotgun (WGS) entry which is preliminary data.</text>
</comment>
<dbReference type="InterPro" id="IPR007737">
    <property type="entry name" value="Mga_HTH"/>
</dbReference>
<dbReference type="Pfam" id="PF05043">
    <property type="entry name" value="Mga"/>
    <property type="match status" value="1"/>
</dbReference>
<dbReference type="Pfam" id="PF08280">
    <property type="entry name" value="HTH_Mga"/>
    <property type="match status" value="1"/>
</dbReference>
<dbReference type="AlphaFoldDB" id="A0AAW8RN25"/>
<evidence type="ECO:0000256" key="1">
    <source>
        <dbReference type="ARBA" id="ARBA00023015"/>
    </source>
</evidence>
<dbReference type="Proteomes" id="UP001260773">
    <property type="component" value="Unassembled WGS sequence"/>
</dbReference>
<feature type="domain" description="Mga helix-turn-helix" evidence="3">
    <location>
        <begin position="80"/>
        <end position="162"/>
    </location>
</feature>
<evidence type="ECO:0000256" key="2">
    <source>
        <dbReference type="ARBA" id="ARBA00023163"/>
    </source>
</evidence>
<dbReference type="RefSeq" id="WP_270786036.1">
    <property type="nucleotide sequence ID" value="NZ_JAQCOW010000009.1"/>
</dbReference>
<dbReference type="EMBL" id="JARPWH010000005">
    <property type="protein sequence ID" value="MDT2401243.1"/>
    <property type="molecule type" value="Genomic_DNA"/>
</dbReference>
<reference evidence="5" key="1">
    <citation type="submission" date="2023-03" db="EMBL/GenBank/DDBJ databases">
        <authorList>
            <person name="Shen W."/>
            <person name="Cai J."/>
        </authorList>
    </citation>
    <scope>NUCLEOTIDE SEQUENCE</scope>
    <source>
        <strain evidence="5">P33-2</strain>
    </source>
</reference>
<evidence type="ECO:0000259" key="3">
    <source>
        <dbReference type="Pfam" id="PF05043"/>
    </source>
</evidence>
<keyword evidence="2" id="KW-0804">Transcription</keyword>
<dbReference type="InterPro" id="IPR013199">
    <property type="entry name" value="HTH_Mga_DNA-bd_dom"/>
</dbReference>
<evidence type="ECO:0000313" key="6">
    <source>
        <dbReference type="Proteomes" id="UP001260773"/>
    </source>
</evidence>
<accession>A0AAW8RN25</accession>
<dbReference type="PANTHER" id="PTHR30185:SF13">
    <property type="entry name" value="LICABCH OPERON REGULATOR-RELATED"/>
    <property type="match status" value="1"/>
</dbReference>
<organism evidence="5 6">
    <name type="scientific">Enterococcus avium</name>
    <name type="common">Streptococcus avium</name>
    <dbReference type="NCBI Taxonomy" id="33945"/>
    <lineage>
        <taxon>Bacteria</taxon>
        <taxon>Bacillati</taxon>
        <taxon>Bacillota</taxon>
        <taxon>Bacilli</taxon>
        <taxon>Lactobacillales</taxon>
        <taxon>Enterococcaceae</taxon>
        <taxon>Enterococcus</taxon>
    </lineage>
</organism>
<evidence type="ECO:0000259" key="4">
    <source>
        <dbReference type="Pfam" id="PF08280"/>
    </source>
</evidence>
<keyword evidence="1" id="KW-0805">Transcription regulation</keyword>
<evidence type="ECO:0000313" key="5">
    <source>
        <dbReference type="EMBL" id="MDT2401243.1"/>
    </source>
</evidence>